<evidence type="ECO:0000256" key="1">
    <source>
        <dbReference type="SAM" id="MobiDB-lite"/>
    </source>
</evidence>
<name>A0A133XV25_9LACT</name>
<comment type="caution">
    <text evidence="2">The sequence shown here is derived from an EMBL/GenBank/DDBJ whole genome shotgun (WGS) entry which is preliminary data.</text>
</comment>
<dbReference type="Proteomes" id="UP000070422">
    <property type="component" value="Unassembled WGS sequence"/>
</dbReference>
<accession>A0A133XV25</accession>
<evidence type="ECO:0000313" key="3">
    <source>
        <dbReference type="Proteomes" id="UP000070422"/>
    </source>
</evidence>
<proteinExistence type="predicted"/>
<reference evidence="2 3" key="1">
    <citation type="submission" date="2016-01" db="EMBL/GenBank/DDBJ databases">
        <authorList>
            <person name="Oliw E.H."/>
        </authorList>
    </citation>
    <scope>NUCLEOTIDE SEQUENCE [LARGE SCALE GENOMIC DNA]</scope>
    <source>
        <strain evidence="2 3">KA00635</strain>
    </source>
</reference>
<evidence type="ECO:0000313" key="2">
    <source>
        <dbReference type="EMBL" id="KXB34804.1"/>
    </source>
</evidence>
<protein>
    <submittedName>
        <fullName evidence="2">Uncharacterized protein</fullName>
    </submittedName>
</protein>
<feature type="compositionally biased region" description="Basic and acidic residues" evidence="1">
    <location>
        <begin position="17"/>
        <end position="33"/>
    </location>
</feature>
<dbReference type="EMBL" id="LSCQ01000072">
    <property type="protein sequence ID" value="KXB34804.1"/>
    <property type="molecule type" value="Genomic_DNA"/>
</dbReference>
<gene>
    <name evidence="2" type="ORF">HMPREF3187_01268</name>
</gene>
<dbReference type="AlphaFoldDB" id="A0A133XV25"/>
<organism evidence="2 3">
    <name type="scientific">Aerococcus christensenii</name>
    <dbReference type="NCBI Taxonomy" id="87541"/>
    <lineage>
        <taxon>Bacteria</taxon>
        <taxon>Bacillati</taxon>
        <taxon>Bacillota</taxon>
        <taxon>Bacilli</taxon>
        <taxon>Lactobacillales</taxon>
        <taxon>Aerococcaceae</taxon>
        <taxon>Aerococcus</taxon>
    </lineage>
</organism>
<feature type="region of interest" description="Disordered" evidence="1">
    <location>
        <begin position="1"/>
        <end position="52"/>
    </location>
</feature>
<sequence>MKDHPRIRGKKIFSFNRRSEDVGSPPHTREKAIKKLNPALGLGDHPRIRGKK</sequence>